<dbReference type="Pfam" id="PF18051">
    <property type="entry name" value="RPN1_C"/>
    <property type="match status" value="1"/>
</dbReference>
<dbReference type="Gene3D" id="1.25.10.10">
    <property type="entry name" value="Leucine-rich Repeat Variant"/>
    <property type="match status" value="1"/>
</dbReference>
<reference evidence="7" key="1">
    <citation type="submission" date="2016-04" db="EMBL/GenBank/DDBJ databases">
        <authorList>
            <person name="Nguyen H.D."/>
            <person name="Kesanakurti P."/>
            <person name="Cullis J."/>
            <person name="Levesque C.A."/>
            <person name="Hambleton S."/>
        </authorList>
    </citation>
    <scope>NUCLEOTIDE SEQUENCE</scope>
    <source>
        <strain evidence="7">DAOMC 238032</strain>
    </source>
</reference>
<keyword evidence="3" id="KW-0647">Proteasome</keyword>
<dbReference type="Pfam" id="PF01851">
    <property type="entry name" value="PC_rep"/>
    <property type="match status" value="1"/>
</dbReference>
<dbReference type="GO" id="GO:0043161">
    <property type="term" value="P:proteasome-mediated ubiquitin-dependent protein catabolic process"/>
    <property type="evidence" value="ECO:0007669"/>
    <property type="project" value="TreeGrafter"/>
</dbReference>
<dbReference type="InterPro" id="IPR011989">
    <property type="entry name" value="ARM-like"/>
</dbReference>
<feature type="compositionally biased region" description="Low complexity" evidence="4">
    <location>
        <begin position="324"/>
        <end position="343"/>
    </location>
</feature>
<feature type="compositionally biased region" description="Polar residues" evidence="4">
    <location>
        <begin position="42"/>
        <end position="51"/>
    </location>
</feature>
<evidence type="ECO:0000259" key="6">
    <source>
        <dbReference type="Pfam" id="PF18051"/>
    </source>
</evidence>
<feature type="region of interest" description="Disordered" evidence="4">
    <location>
        <begin position="833"/>
        <end position="864"/>
    </location>
</feature>
<sequence>MKLWMCGCSDRRSRITSRSLCEAAASLELELVHIDVELTFNNDNSTASRSSQHTHTRASRSPRPPRSKPEQLRAKQERNQPAMSRQAQEATIAVFSEDPEKKKDDKDKNKDKDKKEGDDSTAAGKDAADDKSKDAAGGKEKDKNEISEQDLQLKNELEMLIERLQEDNTQLHRPALEALRTLIRTSTTSMTSVPKPLKFLRPHYPALKRVYLSWKADSADRALLAQILSVLAMTYSDNGRRETLRFCLKARKVGAGEKAEDPGLWGHEYMRHLASELGEEYNALELAEVQEEVPEVAAAAASTLPSSSSAAAAAPGGATGGATSGASTDAAGASSSSTANGSAQPNGLKKGPLPSKLSSNAAILSPEEEAELAGESITTEQLVDLGLLIVPFSLSHNAEADAVDLLLEIDSIDQLPQFVDKDTYARVCLYMVSCVPLLPPPDDVLFLRTAHDIYRKHDRFAEALALALRLNDAELIRADFEAPQSITMRKQLAFMLARQQIPIEWLQDDDNPIEDQELIDAISNTNLSSRFLFFGKELSVSEPKSLEDIYKTHLEHTRSGATGAGVDSARGNLASTFVNAFVNAGFGNDKLMVGAEEGQSWIYKNKGEGMLSAAASLGMSLLWDVDTGLGHIDKYTYSENEHIKAGALLAYGILHSSVRSEVDTAVALLSEPLESDSQMSKISAIVGLGLAYSGSCREDVSALLLPLVADESQPIQVSSLAALSLGLVFVGSANEEIGPTILQTLMEREPSTLHEGEGAKWTRFLILGLALLYLGRQDESDAAVELLKAIEGPLARAAGVLVDMCAYAGTGNVLKIQSVLHLATDRNRKKAAAAAAAAEASSTSEEGAEGESDEAEEKESEGNDKLAELSQSLAVLGVALVAMGEEVGAEMSLRHMSHLMHYGEPAHRRAVPLALALLNPSNPSMPILDTLSKYSHDSDLAVALNAILAMGLVGAGSNNARLGQMLRQLAVYYAKEPDCLFMVRVAQGLIHMGKGTIGINPYHTDRQLMSRTAVAGILSVLLAFTDAKSFVLDKSHWMLYYLVSAMYPRFLMTLDENLEALPVSVRVGKAVDVVGQAGKPKTISGFQTHTSPVRMGTYDRAELATEEYLSYVPVLEGFVILRANPGYEKP</sequence>
<evidence type="ECO:0000256" key="2">
    <source>
        <dbReference type="ARBA" id="ARBA00022737"/>
    </source>
</evidence>
<keyword evidence="2" id="KW-0677">Repeat</keyword>
<dbReference type="EMBL" id="LWDD02000002">
    <property type="protein sequence ID" value="KAE8265788.1"/>
    <property type="molecule type" value="Genomic_DNA"/>
</dbReference>
<feature type="compositionally biased region" description="Low complexity" evidence="4">
    <location>
        <begin position="833"/>
        <end position="845"/>
    </location>
</feature>
<dbReference type="Proteomes" id="UP000077671">
    <property type="component" value="Unassembled WGS sequence"/>
</dbReference>
<evidence type="ECO:0000256" key="1">
    <source>
        <dbReference type="ARBA" id="ARBA00005460"/>
    </source>
</evidence>
<dbReference type="Pfam" id="PF17781">
    <property type="entry name" value="RPN1_RPN2_N"/>
    <property type="match status" value="1"/>
</dbReference>
<dbReference type="InterPro" id="IPR040892">
    <property type="entry name" value="RPN1_N"/>
</dbReference>
<feature type="compositionally biased region" description="Polar residues" evidence="4">
    <location>
        <begin position="79"/>
        <end position="89"/>
    </location>
</feature>
<comment type="similarity">
    <text evidence="1">Belongs to the proteasome subunit S2 family.</text>
</comment>
<evidence type="ECO:0000259" key="5">
    <source>
        <dbReference type="Pfam" id="PF17781"/>
    </source>
</evidence>
<dbReference type="GO" id="GO:0005634">
    <property type="term" value="C:nucleus"/>
    <property type="evidence" value="ECO:0007669"/>
    <property type="project" value="TreeGrafter"/>
</dbReference>
<evidence type="ECO:0000313" key="8">
    <source>
        <dbReference type="Proteomes" id="UP000077671"/>
    </source>
</evidence>
<protein>
    <submittedName>
        <fullName evidence="7">Uncharacterized protein</fullName>
    </submittedName>
</protein>
<comment type="caution">
    <text evidence="7">The sequence shown here is derived from an EMBL/GenBank/DDBJ whole genome shotgun (WGS) entry which is preliminary data.</text>
</comment>
<dbReference type="SUPFAM" id="SSF48371">
    <property type="entry name" value="ARM repeat"/>
    <property type="match status" value="1"/>
</dbReference>
<feature type="domain" description="RPN1 N-terminal" evidence="5">
    <location>
        <begin position="157"/>
        <end position="555"/>
    </location>
</feature>
<dbReference type="InterPro" id="IPR016024">
    <property type="entry name" value="ARM-type_fold"/>
</dbReference>
<feature type="compositionally biased region" description="Basic and acidic residues" evidence="4">
    <location>
        <begin position="126"/>
        <end position="150"/>
    </location>
</feature>
<evidence type="ECO:0000256" key="3">
    <source>
        <dbReference type="ARBA" id="ARBA00022942"/>
    </source>
</evidence>
<feature type="compositionally biased region" description="Basic residues" evidence="4">
    <location>
        <begin position="52"/>
        <end position="66"/>
    </location>
</feature>
<feature type="compositionally biased region" description="Acidic residues" evidence="4">
    <location>
        <begin position="846"/>
        <end position="859"/>
    </location>
</feature>
<proteinExistence type="inferred from homology"/>
<dbReference type="PANTHER" id="PTHR10943">
    <property type="entry name" value="26S PROTEASOME NON-ATPASE REGULATORY SUBUNIT"/>
    <property type="match status" value="1"/>
</dbReference>
<dbReference type="InterPro" id="IPR041433">
    <property type="entry name" value="RPN1_C"/>
</dbReference>
<organism evidence="7 8">
    <name type="scientific">Tilletia caries</name>
    <name type="common">wheat bunt fungus</name>
    <dbReference type="NCBI Taxonomy" id="13290"/>
    <lineage>
        <taxon>Eukaryota</taxon>
        <taxon>Fungi</taxon>
        <taxon>Dikarya</taxon>
        <taxon>Basidiomycota</taxon>
        <taxon>Ustilaginomycotina</taxon>
        <taxon>Exobasidiomycetes</taxon>
        <taxon>Tilletiales</taxon>
        <taxon>Tilletiaceae</taxon>
        <taxon>Tilletia</taxon>
    </lineage>
</organism>
<evidence type="ECO:0000313" key="7">
    <source>
        <dbReference type="EMBL" id="KAE8265788.1"/>
    </source>
</evidence>
<feature type="region of interest" description="Disordered" evidence="4">
    <location>
        <begin position="42"/>
        <end position="150"/>
    </location>
</feature>
<name>A0A177UY21_9BASI</name>
<accession>A0A177UY21</accession>
<dbReference type="AlphaFoldDB" id="A0A177UY21"/>
<feature type="compositionally biased region" description="Basic and acidic residues" evidence="4">
    <location>
        <begin position="67"/>
        <end position="78"/>
    </location>
</feature>
<feature type="domain" description="26S proteasome non-ATPase regulatory subunit RPN1 C-terminal" evidence="6">
    <location>
        <begin position="1074"/>
        <end position="1127"/>
    </location>
</feature>
<evidence type="ECO:0000256" key="4">
    <source>
        <dbReference type="SAM" id="MobiDB-lite"/>
    </source>
</evidence>
<dbReference type="PANTHER" id="PTHR10943:SF1">
    <property type="entry name" value="26S PROTEASOME NON-ATPASE REGULATORY SUBUNIT 2"/>
    <property type="match status" value="1"/>
</dbReference>
<dbReference type="InterPro" id="IPR002015">
    <property type="entry name" value="Proteasome/cyclosome_rpt"/>
</dbReference>
<gene>
    <name evidence="7" type="ORF">A4X03_0g40</name>
</gene>
<dbReference type="GO" id="GO:0008540">
    <property type="term" value="C:proteasome regulatory particle, base subcomplex"/>
    <property type="evidence" value="ECO:0007669"/>
    <property type="project" value="TreeGrafter"/>
</dbReference>
<dbReference type="GO" id="GO:0034515">
    <property type="term" value="C:proteasome storage granule"/>
    <property type="evidence" value="ECO:0007669"/>
    <property type="project" value="TreeGrafter"/>
</dbReference>
<feature type="compositionally biased region" description="Basic and acidic residues" evidence="4">
    <location>
        <begin position="98"/>
        <end position="118"/>
    </location>
</feature>
<reference evidence="7" key="2">
    <citation type="journal article" date="2019" name="IMA Fungus">
        <title>Genome sequencing and comparison of five Tilletia species to identify candidate genes for the detection of regulated species infecting wheat.</title>
        <authorList>
            <person name="Nguyen H.D.T."/>
            <person name="Sultana T."/>
            <person name="Kesanakurti P."/>
            <person name="Hambleton S."/>
        </authorList>
    </citation>
    <scope>NUCLEOTIDE SEQUENCE</scope>
    <source>
        <strain evidence="7">DAOMC 238032</strain>
    </source>
</reference>
<feature type="region of interest" description="Disordered" evidence="4">
    <location>
        <begin position="308"/>
        <end position="354"/>
    </location>
</feature>